<dbReference type="InterPro" id="IPR010161">
    <property type="entry name" value="Peptidase_M20B"/>
</dbReference>
<evidence type="ECO:0000256" key="9">
    <source>
        <dbReference type="PIRSR" id="PIRSR037215-2"/>
    </source>
</evidence>
<feature type="binding site" evidence="9">
    <location>
        <position position="412"/>
    </location>
    <ligand>
        <name>Zn(2+)</name>
        <dbReference type="ChEBI" id="CHEBI:29105"/>
        <label>2</label>
    </ligand>
</feature>
<dbReference type="GO" id="GO:0008270">
    <property type="term" value="F:zinc ion binding"/>
    <property type="evidence" value="ECO:0007669"/>
    <property type="project" value="InterPro"/>
</dbReference>
<dbReference type="KEGG" id="taz:TREAZ_2394"/>
<keyword evidence="4 11" id="KW-0378">Hydrolase</keyword>
<feature type="binding site" evidence="9">
    <location>
        <position position="173"/>
    </location>
    <ligand>
        <name>Zn(2+)</name>
        <dbReference type="ChEBI" id="CHEBI:29105"/>
        <label>2</label>
    </ligand>
</feature>
<evidence type="ECO:0000313" key="12">
    <source>
        <dbReference type="Proteomes" id="UP000009222"/>
    </source>
</evidence>
<evidence type="ECO:0000256" key="3">
    <source>
        <dbReference type="ARBA" id="ARBA00022723"/>
    </source>
</evidence>
<reference evidence="11 12" key="2">
    <citation type="journal article" date="2011" name="ISME J.">
        <title>RNA-seq reveals cooperative metabolic interactions between two termite-gut spirochete species in co-culture.</title>
        <authorList>
            <person name="Rosenthal A.Z."/>
            <person name="Matson E.G."/>
            <person name="Eldar A."/>
            <person name="Leadbetter J.R."/>
        </authorList>
    </citation>
    <scope>NUCLEOTIDE SEQUENCE [LARGE SCALE GENOMIC DNA]</scope>
    <source>
        <strain evidence="12">ATCC BAA-888 / DSM 13862 / ZAS-9</strain>
    </source>
</reference>
<keyword evidence="11" id="KW-0031">Aminopeptidase</keyword>
<dbReference type="InterPro" id="IPR011650">
    <property type="entry name" value="Peptidase_M20_dimer"/>
</dbReference>
<dbReference type="SUPFAM" id="SSF53187">
    <property type="entry name" value="Zn-dependent exopeptidases"/>
    <property type="match status" value="1"/>
</dbReference>
<dbReference type="NCBIfam" id="NF009920">
    <property type="entry name" value="PRK13381.1"/>
    <property type="match status" value="1"/>
</dbReference>
<dbReference type="EMBL" id="CP001841">
    <property type="protein sequence ID" value="AEF82927.1"/>
    <property type="molecule type" value="Genomic_DNA"/>
</dbReference>
<dbReference type="GO" id="GO:0045148">
    <property type="term" value="F:tripeptide aminopeptidase activity"/>
    <property type="evidence" value="ECO:0007669"/>
    <property type="project" value="UniProtKB-UniRule"/>
</dbReference>
<dbReference type="GO" id="GO:0006518">
    <property type="term" value="P:peptide metabolic process"/>
    <property type="evidence" value="ECO:0007669"/>
    <property type="project" value="InterPro"/>
</dbReference>
<dbReference type="InterPro" id="IPR001261">
    <property type="entry name" value="ArgE/DapE_CS"/>
</dbReference>
<evidence type="ECO:0000256" key="2">
    <source>
        <dbReference type="ARBA" id="ARBA00022670"/>
    </source>
</evidence>
<evidence type="ECO:0000313" key="11">
    <source>
        <dbReference type="EMBL" id="AEF82927.1"/>
    </source>
</evidence>
<keyword evidence="12" id="KW-1185">Reference proteome</keyword>
<evidence type="ECO:0000256" key="4">
    <source>
        <dbReference type="ARBA" id="ARBA00022801"/>
    </source>
</evidence>
<gene>
    <name evidence="11" type="primary">pepT</name>
    <name evidence="11" type="ordered locus">TREAZ_2394</name>
</gene>
<dbReference type="PIRSF" id="PIRSF037215">
    <property type="entry name" value="Peptidase_M20B"/>
    <property type="match status" value="1"/>
</dbReference>
<comment type="cofactor">
    <cofactor evidence="9">
        <name>Zn(2+)</name>
        <dbReference type="ChEBI" id="CHEBI:29105"/>
    </cofactor>
    <text evidence="9">Binds 2 Zn(2+) ions per subunit.</text>
</comment>
<sequence>MPRGAISNVEKTSLLDHTFYMNTAIINEDKKIFTQLTTSRFLKYVGFNTTSDRHEEATPSTPGQWDLAKYLVEELKGLGLKDIELTDHCYVIARLPASPGKESIPAVGFLAHLDTSSEVSGENIKAQVIENYDGKPIILGAGLSLDPAADADLAAQKSKALIHTDGSTLLGGDDKAGIAAIMGAVEYLLKHPEISHGTVELIFTPDEETGKGLPEFPLATLKSKACFTLDGGPIGELEIECFNAWGANIKFTGKSMHLGTARGIMANAASMAASFAAMLPRSESPEATDAYYGYYCPLEIHGDIENAVLEVFIRDFDSKGAERRVAALDVFARAVESQFSGGKVSVQAKAQYFNMKEKINEKPEILEKLKTAFNNLGIEIHQKPIRGGTDGSRLTELGIPTPNIFTGGRNAHSRLEWVSIPEMAAACQLTAELIRLWGNN</sequence>
<dbReference type="Proteomes" id="UP000009222">
    <property type="component" value="Chromosome"/>
</dbReference>
<dbReference type="HOGENOM" id="CLU_053676_0_0_12"/>
<feature type="binding site" evidence="9">
    <location>
        <position position="208"/>
    </location>
    <ligand>
        <name>Zn(2+)</name>
        <dbReference type="ChEBI" id="CHEBI:29105"/>
        <label>2</label>
    </ligand>
</feature>
<dbReference type="InterPro" id="IPR002933">
    <property type="entry name" value="Peptidase_M20"/>
</dbReference>
<accession>F5YGC4</accession>
<dbReference type="SUPFAM" id="SSF55031">
    <property type="entry name" value="Bacterial exopeptidase dimerisation domain"/>
    <property type="match status" value="1"/>
</dbReference>
<dbReference type="AlphaFoldDB" id="F5YGC4"/>
<keyword evidence="2" id="KW-0645">Protease</keyword>
<name>F5YGC4_LEAAZ</name>
<dbReference type="EC" id="3.4.11.4" evidence="7"/>
<feature type="binding site" evidence="9">
    <location>
        <position position="173"/>
    </location>
    <ligand>
        <name>Zn(2+)</name>
        <dbReference type="ChEBI" id="CHEBI:29105"/>
        <label>1</label>
    </ligand>
</feature>
<dbReference type="PANTHER" id="PTHR42994:SF1">
    <property type="entry name" value="PEPTIDASE T"/>
    <property type="match status" value="1"/>
</dbReference>
<proteinExistence type="inferred from homology"/>
<keyword evidence="3 9" id="KW-0479">Metal-binding</keyword>
<dbReference type="NCBIfam" id="NF003976">
    <property type="entry name" value="PRK05469.1"/>
    <property type="match status" value="1"/>
</dbReference>
<dbReference type="InParanoid" id="F5YGC4"/>
<dbReference type="PROSITE" id="PS00758">
    <property type="entry name" value="ARGE_DAPE_CPG2_1"/>
    <property type="match status" value="1"/>
</dbReference>
<reference evidence="12" key="1">
    <citation type="submission" date="2009-12" db="EMBL/GenBank/DDBJ databases">
        <title>Complete sequence of Treponema azotonutricium strain ZAS-9.</title>
        <authorList>
            <person name="Tetu S.G."/>
            <person name="Matson E."/>
            <person name="Ren Q."/>
            <person name="Seshadri R."/>
            <person name="Elbourne L."/>
            <person name="Hassan K.A."/>
            <person name="Durkin A."/>
            <person name="Radune D."/>
            <person name="Mohamoud Y."/>
            <person name="Shay R."/>
            <person name="Jin S."/>
            <person name="Zhang X."/>
            <person name="Lucey K."/>
            <person name="Ballor N.R."/>
            <person name="Ottesen E."/>
            <person name="Rosenthal R."/>
            <person name="Allen A."/>
            <person name="Leadbetter J.R."/>
            <person name="Paulsen I.T."/>
        </authorList>
    </citation>
    <scope>NUCLEOTIDE SEQUENCE [LARGE SCALE GENOMIC DNA]</scope>
    <source>
        <strain evidence="12">ATCC BAA-888 / DSM 13862 / ZAS-9</strain>
    </source>
</reference>
<dbReference type="Pfam" id="PF01546">
    <property type="entry name" value="Peptidase_M20"/>
    <property type="match status" value="1"/>
</dbReference>
<dbReference type="Gene3D" id="3.40.630.10">
    <property type="entry name" value="Zn peptidases"/>
    <property type="match status" value="1"/>
</dbReference>
<evidence type="ECO:0000259" key="10">
    <source>
        <dbReference type="Pfam" id="PF07687"/>
    </source>
</evidence>
<evidence type="ECO:0000256" key="5">
    <source>
        <dbReference type="ARBA" id="ARBA00022833"/>
    </source>
</evidence>
<evidence type="ECO:0000256" key="8">
    <source>
        <dbReference type="PIRSR" id="PIRSR037215-1"/>
    </source>
</evidence>
<dbReference type="NCBIfam" id="TIGR01882">
    <property type="entry name" value="peptidase-T"/>
    <property type="match status" value="1"/>
</dbReference>
<feature type="domain" description="Peptidase M20 dimerisation" evidence="10">
    <location>
        <begin position="242"/>
        <end position="323"/>
    </location>
</feature>
<feature type="active site" description="Proton acceptor" evidence="8">
    <location>
        <position position="207"/>
    </location>
</feature>
<keyword evidence="5 9" id="KW-0862">Zinc</keyword>
<dbReference type="Gene3D" id="3.30.70.360">
    <property type="match status" value="1"/>
</dbReference>
<dbReference type="PANTHER" id="PTHR42994">
    <property type="entry name" value="PEPTIDASE T"/>
    <property type="match status" value="1"/>
</dbReference>
<comment type="similarity">
    <text evidence="1">Belongs to the peptidase M20B family.</text>
</comment>
<dbReference type="FunCoup" id="F5YGC4">
    <property type="interactions" value="14"/>
</dbReference>
<keyword evidence="6" id="KW-0482">Metalloprotease</keyword>
<evidence type="ECO:0000256" key="1">
    <source>
        <dbReference type="ARBA" id="ARBA00009692"/>
    </source>
</evidence>
<dbReference type="STRING" id="545695.TREAZ_2394"/>
<dbReference type="eggNOG" id="COG2195">
    <property type="taxonomic scope" value="Bacteria"/>
</dbReference>
<evidence type="ECO:0000256" key="7">
    <source>
        <dbReference type="NCBIfam" id="TIGR01882"/>
    </source>
</evidence>
<evidence type="ECO:0000256" key="6">
    <source>
        <dbReference type="ARBA" id="ARBA00023049"/>
    </source>
</evidence>
<feature type="active site" evidence="8">
    <location>
        <position position="114"/>
    </location>
</feature>
<dbReference type="InterPro" id="IPR036264">
    <property type="entry name" value="Bact_exopeptidase_dim_dom"/>
</dbReference>
<organism evidence="11 12">
    <name type="scientific">Leadbettera azotonutricia (strain ATCC BAA-888 / DSM 13862 / ZAS-9)</name>
    <name type="common">Treponema azotonutricium</name>
    <dbReference type="NCBI Taxonomy" id="545695"/>
    <lineage>
        <taxon>Bacteria</taxon>
        <taxon>Pseudomonadati</taxon>
        <taxon>Spirochaetota</taxon>
        <taxon>Spirochaetia</taxon>
        <taxon>Spirochaetales</taxon>
        <taxon>Breznakiellaceae</taxon>
        <taxon>Leadbettera</taxon>
    </lineage>
</organism>
<protein>
    <recommendedName>
        <fullName evidence="7">Peptidase T</fullName>
        <ecNumber evidence="7">3.4.11.4</ecNumber>
    </recommendedName>
</protein>
<dbReference type="GO" id="GO:0008237">
    <property type="term" value="F:metallopeptidase activity"/>
    <property type="evidence" value="ECO:0007669"/>
    <property type="project" value="UniProtKB-KW"/>
</dbReference>
<dbReference type="Pfam" id="PF07687">
    <property type="entry name" value="M20_dimer"/>
    <property type="match status" value="1"/>
</dbReference>
<dbReference type="GO" id="GO:0006508">
    <property type="term" value="P:proteolysis"/>
    <property type="evidence" value="ECO:0007669"/>
    <property type="project" value="UniProtKB-UniRule"/>
</dbReference>
<feature type="binding site" evidence="9">
    <location>
        <position position="230"/>
    </location>
    <ligand>
        <name>Zn(2+)</name>
        <dbReference type="ChEBI" id="CHEBI:29105"/>
        <label>1</label>
    </ligand>
</feature>
<feature type="binding site" evidence="9">
    <location>
        <position position="112"/>
    </location>
    <ligand>
        <name>Zn(2+)</name>
        <dbReference type="ChEBI" id="CHEBI:29105"/>
        <label>1</label>
    </ligand>
</feature>